<feature type="compositionally biased region" description="Low complexity" evidence="1">
    <location>
        <begin position="56"/>
        <end position="72"/>
    </location>
</feature>
<keyword evidence="3" id="KW-1185">Reference proteome</keyword>
<accession>A0A7X0HFU7</accession>
<name>A0A7X0HFU7_9ACTN</name>
<gene>
    <name evidence="2" type="ORF">HNQ79_003344</name>
</gene>
<protein>
    <submittedName>
        <fullName evidence="2">Uncharacterized protein</fullName>
    </submittedName>
</protein>
<proteinExistence type="predicted"/>
<dbReference type="AlphaFoldDB" id="A0A7X0HFU7"/>
<comment type="caution">
    <text evidence="2">The sequence shown here is derived from an EMBL/GenBank/DDBJ whole genome shotgun (WGS) entry which is preliminary data.</text>
</comment>
<reference evidence="2 3" key="1">
    <citation type="submission" date="2020-08" db="EMBL/GenBank/DDBJ databases">
        <title>Genomic Encyclopedia of Type Strains, Phase IV (KMG-IV): sequencing the most valuable type-strain genomes for metagenomic binning, comparative biology and taxonomic classification.</title>
        <authorList>
            <person name="Goeker M."/>
        </authorList>
    </citation>
    <scope>NUCLEOTIDE SEQUENCE [LARGE SCALE GENOMIC DNA]</scope>
    <source>
        <strain evidence="2 3">DSM 40141</strain>
    </source>
</reference>
<evidence type="ECO:0000313" key="2">
    <source>
        <dbReference type="EMBL" id="MBB6436869.1"/>
    </source>
</evidence>
<evidence type="ECO:0000256" key="1">
    <source>
        <dbReference type="SAM" id="MobiDB-lite"/>
    </source>
</evidence>
<sequence length="268" mass="29685">MPRWNHRGRPSGTRRAAAPCGMSRGFCAPEPAIPPGTGRRLPVRNRSDHLRTAVQAARTGRGAPRATERAPGSSEGPSEPRGDTGGTGPWGLRCRRDTGGVRAASTAMPPWRTRSRALTALTGCRIVGGDGPHPAGTFRAGRTHRRGRACWSGRGAAWERTTEETQRRSRPVPRGGGNSRRTPQDRRRLPTPRRRPQLLRLPWSRRSISGRRPPHLPRRRHRDTAGTPRRGRVRRRTGRTGLRRLPDGHPPPGRRPRRILAGRSPPDC</sequence>
<dbReference type="EMBL" id="JACHEM010000008">
    <property type="protein sequence ID" value="MBB6436869.1"/>
    <property type="molecule type" value="Genomic_DNA"/>
</dbReference>
<feature type="compositionally biased region" description="Basic residues" evidence="1">
    <location>
        <begin position="208"/>
        <end position="222"/>
    </location>
</feature>
<feature type="region of interest" description="Disordered" evidence="1">
    <location>
        <begin position="157"/>
        <end position="268"/>
    </location>
</feature>
<feature type="compositionally biased region" description="Basic residues" evidence="1">
    <location>
        <begin position="229"/>
        <end position="242"/>
    </location>
</feature>
<dbReference type="Proteomes" id="UP000540423">
    <property type="component" value="Unassembled WGS sequence"/>
</dbReference>
<evidence type="ECO:0000313" key="3">
    <source>
        <dbReference type="Proteomes" id="UP000540423"/>
    </source>
</evidence>
<feature type="region of interest" description="Disordered" evidence="1">
    <location>
        <begin position="1"/>
        <end position="108"/>
    </location>
</feature>
<organism evidence="2 3">
    <name type="scientific">Streptomyces candidus</name>
    <dbReference type="NCBI Taxonomy" id="67283"/>
    <lineage>
        <taxon>Bacteria</taxon>
        <taxon>Bacillati</taxon>
        <taxon>Actinomycetota</taxon>
        <taxon>Actinomycetes</taxon>
        <taxon>Kitasatosporales</taxon>
        <taxon>Streptomycetaceae</taxon>
        <taxon>Streptomyces</taxon>
    </lineage>
</organism>